<gene>
    <name evidence="6" type="ORF">A6D6_01639</name>
</gene>
<dbReference type="Pfam" id="PF25973">
    <property type="entry name" value="BSH_CzcB"/>
    <property type="match status" value="1"/>
</dbReference>
<evidence type="ECO:0000313" key="7">
    <source>
        <dbReference type="Proteomes" id="UP000771797"/>
    </source>
</evidence>
<comment type="similarity">
    <text evidence="1">Belongs to the membrane fusion protein (MFP) (TC 8.A.1) family.</text>
</comment>
<protein>
    <submittedName>
        <fullName evidence="6">RND family efflux transporter MFP subunit</fullName>
    </submittedName>
</protein>
<evidence type="ECO:0000256" key="2">
    <source>
        <dbReference type="SAM" id="Coils"/>
    </source>
</evidence>
<dbReference type="InterPro" id="IPR058637">
    <property type="entry name" value="YknX-like_C"/>
</dbReference>
<dbReference type="Pfam" id="PF25989">
    <property type="entry name" value="YknX_C"/>
    <property type="match status" value="1"/>
</dbReference>
<feature type="domain" description="CusB-like beta-barrel" evidence="3">
    <location>
        <begin position="170"/>
        <end position="246"/>
    </location>
</feature>
<dbReference type="EMBL" id="AQPF01000009">
    <property type="protein sequence ID" value="KAF0806304.1"/>
    <property type="molecule type" value="Genomic_DNA"/>
</dbReference>
<organism evidence="6 7">
    <name type="scientific">Alcanivorax xiamenensis</name>
    <dbReference type="NCBI Taxonomy" id="1177156"/>
    <lineage>
        <taxon>Bacteria</taxon>
        <taxon>Pseudomonadati</taxon>
        <taxon>Pseudomonadota</taxon>
        <taxon>Gammaproteobacteria</taxon>
        <taxon>Oceanospirillales</taxon>
        <taxon>Alcanivoracaceae</taxon>
        <taxon>Alcanivorax</taxon>
    </lineage>
</organism>
<feature type="domain" description="YknX-like C-terminal permuted SH3-like" evidence="5">
    <location>
        <begin position="255"/>
        <end position="327"/>
    </location>
</feature>
<dbReference type="SUPFAM" id="SSF111369">
    <property type="entry name" value="HlyD-like secretion proteins"/>
    <property type="match status" value="1"/>
</dbReference>
<evidence type="ECO:0000313" key="6">
    <source>
        <dbReference type="EMBL" id="KAF0806304.1"/>
    </source>
</evidence>
<proteinExistence type="inferred from homology"/>
<sequence length="330" mass="35044">MTVTPRHLEERLPLTGTLTADRAARLSTSVAGLVIALQADVGDQVKQGQVLLELDGELNRLALAGASAAAEEAEARLADARRRFQEASTLVARRSIAASEVRGLEAEVAMSQAALASARAEQRRQHALLARHVLKAPFDGVISAKQSEIGEWVTPGTAVLELVSPQQVHADLAVPQEYYPRVSGESRVELRLGGDAGPAYPATIAAIVPVNDPNARTFLIRATLTSTAEGASLPPVTPGMSVRASLFLSAAEPRLAVPRDALVRYPDGRVSVWVAEDGADGALVAREQRLRVGDGLGDWVAVQEGLSDGDRVVVRGNESLRDGRELDVRD</sequence>
<dbReference type="InterPro" id="IPR058647">
    <property type="entry name" value="BSH_CzcB-like"/>
</dbReference>
<dbReference type="NCBIfam" id="TIGR01730">
    <property type="entry name" value="RND_mfp"/>
    <property type="match status" value="1"/>
</dbReference>
<dbReference type="InterPro" id="IPR006143">
    <property type="entry name" value="RND_pump_MFP"/>
</dbReference>
<reference evidence="6 7" key="1">
    <citation type="submission" date="2012-09" db="EMBL/GenBank/DDBJ databases">
        <title>Genome Sequence of alkane-degrading Bacterium Alcanivorax sp. 6-D-6.</title>
        <authorList>
            <person name="Lai Q."/>
            <person name="Shao Z."/>
        </authorList>
    </citation>
    <scope>NUCLEOTIDE SEQUENCE [LARGE SCALE GENOMIC DNA]</scope>
    <source>
        <strain evidence="6 7">6-D-6</strain>
    </source>
</reference>
<dbReference type="Gene3D" id="2.40.30.170">
    <property type="match status" value="1"/>
</dbReference>
<dbReference type="Gene3D" id="2.40.50.100">
    <property type="match status" value="1"/>
</dbReference>
<evidence type="ECO:0000259" key="3">
    <source>
        <dbReference type="Pfam" id="PF25954"/>
    </source>
</evidence>
<dbReference type="PANTHER" id="PTHR30469:SF38">
    <property type="entry name" value="HLYD FAMILY SECRETION PROTEIN"/>
    <property type="match status" value="1"/>
</dbReference>
<evidence type="ECO:0000259" key="5">
    <source>
        <dbReference type="Pfam" id="PF25989"/>
    </source>
</evidence>
<evidence type="ECO:0000256" key="1">
    <source>
        <dbReference type="ARBA" id="ARBA00009477"/>
    </source>
</evidence>
<feature type="coiled-coil region" evidence="2">
    <location>
        <begin position="63"/>
        <end position="121"/>
    </location>
</feature>
<dbReference type="PANTHER" id="PTHR30469">
    <property type="entry name" value="MULTIDRUG RESISTANCE PROTEIN MDTA"/>
    <property type="match status" value="1"/>
</dbReference>
<dbReference type="InterPro" id="IPR058792">
    <property type="entry name" value="Beta-barrel_RND_2"/>
</dbReference>
<dbReference type="Gene3D" id="1.10.287.470">
    <property type="entry name" value="Helix hairpin bin"/>
    <property type="match status" value="1"/>
</dbReference>
<dbReference type="Gene3D" id="2.40.420.20">
    <property type="match status" value="1"/>
</dbReference>
<comment type="caution">
    <text evidence="6">The sequence shown here is derived from an EMBL/GenBank/DDBJ whole genome shotgun (WGS) entry which is preliminary data.</text>
</comment>
<dbReference type="Pfam" id="PF25954">
    <property type="entry name" value="Beta-barrel_RND_2"/>
    <property type="match status" value="1"/>
</dbReference>
<name>A0ABQ6Y9B5_9GAMM</name>
<feature type="domain" description="CzcB-like barrel-sandwich hybrid" evidence="4">
    <location>
        <begin position="24"/>
        <end position="161"/>
    </location>
</feature>
<dbReference type="Proteomes" id="UP000771797">
    <property type="component" value="Unassembled WGS sequence"/>
</dbReference>
<accession>A0ABQ6Y9B5</accession>
<evidence type="ECO:0000259" key="4">
    <source>
        <dbReference type="Pfam" id="PF25973"/>
    </source>
</evidence>
<keyword evidence="7" id="KW-1185">Reference proteome</keyword>
<keyword evidence="2" id="KW-0175">Coiled coil</keyword>